<evidence type="ECO:0000313" key="2">
    <source>
        <dbReference type="Proteomes" id="UP001165960"/>
    </source>
</evidence>
<dbReference type="EMBL" id="QTSX02007170">
    <property type="protein sequence ID" value="KAJ9050168.1"/>
    <property type="molecule type" value="Genomic_DNA"/>
</dbReference>
<protein>
    <submittedName>
        <fullName evidence="1">Uncharacterized protein</fullName>
    </submittedName>
</protein>
<gene>
    <name evidence="1" type="ORF">DSO57_1016996</name>
</gene>
<accession>A0ACC2RJE7</accession>
<dbReference type="Proteomes" id="UP001165960">
    <property type="component" value="Unassembled WGS sequence"/>
</dbReference>
<comment type="caution">
    <text evidence="1">The sequence shown here is derived from an EMBL/GenBank/DDBJ whole genome shotgun (WGS) entry which is preliminary data.</text>
</comment>
<keyword evidence="2" id="KW-1185">Reference proteome</keyword>
<name>A0ACC2RJE7_9FUNG</name>
<evidence type="ECO:0000313" key="1">
    <source>
        <dbReference type="EMBL" id="KAJ9050168.1"/>
    </source>
</evidence>
<proteinExistence type="predicted"/>
<reference evidence="1" key="1">
    <citation type="submission" date="2022-04" db="EMBL/GenBank/DDBJ databases">
        <title>Genome of the entomopathogenic fungus Entomophthora muscae.</title>
        <authorList>
            <person name="Elya C."/>
            <person name="Lovett B.R."/>
            <person name="Lee E."/>
            <person name="Macias A.M."/>
            <person name="Hajek A.E."/>
            <person name="De Bivort B.L."/>
            <person name="Kasson M.T."/>
            <person name="De Fine Licht H.H."/>
            <person name="Stajich J.E."/>
        </authorList>
    </citation>
    <scope>NUCLEOTIDE SEQUENCE</scope>
    <source>
        <strain evidence="1">Berkeley</strain>
    </source>
</reference>
<sequence>MKITYRLHNSNIKVVAASSAKEFQSQGIPDTENVSDKDKEVEEVKATHPNNDMYPKNIEKVNYEDNEVEEDKAPHPNRDIDPKTNMILKVYITFDLPTTALATISIYFYLK</sequence>
<organism evidence="1 2">
    <name type="scientific">Entomophthora muscae</name>
    <dbReference type="NCBI Taxonomy" id="34485"/>
    <lineage>
        <taxon>Eukaryota</taxon>
        <taxon>Fungi</taxon>
        <taxon>Fungi incertae sedis</taxon>
        <taxon>Zoopagomycota</taxon>
        <taxon>Entomophthoromycotina</taxon>
        <taxon>Entomophthoromycetes</taxon>
        <taxon>Entomophthorales</taxon>
        <taxon>Entomophthoraceae</taxon>
        <taxon>Entomophthora</taxon>
    </lineage>
</organism>